<evidence type="ECO:0000313" key="12">
    <source>
        <dbReference type="EMBL" id="MBG6093324.1"/>
    </source>
</evidence>
<dbReference type="AlphaFoldDB" id="A0A931DRB1"/>
<keyword evidence="13" id="KW-1185">Reference proteome</keyword>
<evidence type="ECO:0000256" key="7">
    <source>
        <dbReference type="ARBA" id="ARBA00022679"/>
    </source>
</evidence>
<dbReference type="EMBL" id="JADOUA010000001">
    <property type="protein sequence ID" value="MBG6093324.1"/>
    <property type="molecule type" value="Genomic_DNA"/>
</dbReference>
<dbReference type="EC" id="2.1.1.77" evidence="3"/>
<dbReference type="InterPro" id="IPR029063">
    <property type="entry name" value="SAM-dependent_MTases_sf"/>
</dbReference>
<organism evidence="12 13">
    <name type="scientific">Actinomadura viridis</name>
    <dbReference type="NCBI Taxonomy" id="58110"/>
    <lineage>
        <taxon>Bacteria</taxon>
        <taxon>Bacillati</taxon>
        <taxon>Actinomycetota</taxon>
        <taxon>Actinomycetes</taxon>
        <taxon>Streptosporangiales</taxon>
        <taxon>Thermomonosporaceae</taxon>
        <taxon>Actinomadura</taxon>
    </lineage>
</organism>
<evidence type="ECO:0000256" key="2">
    <source>
        <dbReference type="ARBA" id="ARBA00005369"/>
    </source>
</evidence>
<dbReference type="GO" id="GO:0004719">
    <property type="term" value="F:protein-L-isoaspartate (D-aspartate) O-methyltransferase activity"/>
    <property type="evidence" value="ECO:0007669"/>
    <property type="project" value="UniProtKB-EC"/>
</dbReference>
<dbReference type="Gene3D" id="3.40.50.150">
    <property type="entry name" value="Vaccinia Virus protein VP39"/>
    <property type="match status" value="1"/>
</dbReference>
<proteinExistence type="inferred from homology"/>
<accession>A0A931DRB1</accession>
<evidence type="ECO:0000256" key="6">
    <source>
        <dbReference type="ARBA" id="ARBA00022603"/>
    </source>
</evidence>
<dbReference type="GO" id="GO:0032259">
    <property type="term" value="P:methylation"/>
    <property type="evidence" value="ECO:0007669"/>
    <property type="project" value="UniProtKB-KW"/>
</dbReference>
<evidence type="ECO:0000256" key="1">
    <source>
        <dbReference type="ARBA" id="ARBA00004496"/>
    </source>
</evidence>
<dbReference type="SUPFAM" id="SSF53335">
    <property type="entry name" value="S-adenosyl-L-methionine-dependent methyltransferases"/>
    <property type="match status" value="1"/>
</dbReference>
<evidence type="ECO:0000256" key="10">
    <source>
        <dbReference type="ARBA" id="ARBA00031323"/>
    </source>
</evidence>
<evidence type="ECO:0000256" key="9">
    <source>
        <dbReference type="ARBA" id="ARBA00030757"/>
    </source>
</evidence>
<name>A0A931DRB1_9ACTN</name>
<gene>
    <name evidence="12" type="ORF">IW256_007437</name>
</gene>
<comment type="caution">
    <text evidence="12">The sequence shown here is derived from an EMBL/GenBank/DDBJ whole genome shotgun (WGS) entry which is preliminary data.</text>
</comment>
<dbReference type="PANTHER" id="PTHR11579">
    <property type="entry name" value="PROTEIN-L-ISOASPARTATE O-METHYLTRANSFERASE"/>
    <property type="match status" value="1"/>
</dbReference>
<comment type="similarity">
    <text evidence="2">Belongs to the methyltransferase superfamily. L-isoaspartyl/D-aspartyl protein methyltransferase family.</text>
</comment>
<keyword evidence="6" id="KW-0489">Methyltransferase</keyword>
<sequence length="278" mass="30243">MNIREALATVPREAFIPDEIFVPGENGWLVPLRRSEHPDRWREHVAADEAVVTRTDFDPDVPPELRDAATGRGVEATSSSSAPFIMARLLDALELEPGMRVLEIGAGTGYNAAVLACLLGTENVVSVEIDPVAAARAREATRAAGHPVRVVDGDGERGHPPGAPYDRVIVTASAREVSRAWLEQTREGGLVLVPWAPTFHPDWPLCRVTVGPGATGEGRFLGPAPFMPLRGRRVRPRAMDEAEERWRKAGRPDCTRYGLTVTAEGQWVWLDSPGNVIG</sequence>
<evidence type="ECO:0000313" key="13">
    <source>
        <dbReference type="Proteomes" id="UP000614047"/>
    </source>
</evidence>
<comment type="subcellular location">
    <subcellularLocation>
        <location evidence="1">Cytoplasm</location>
    </subcellularLocation>
</comment>
<evidence type="ECO:0000256" key="3">
    <source>
        <dbReference type="ARBA" id="ARBA00011890"/>
    </source>
</evidence>
<evidence type="ECO:0000256" key="8">
    <source>
        <dbReference type="ARBA" id="ARBA00022691"/>
    </source>
</evidence>
<dbReference type="GO" id="GO:0005737">
    <property type="term" value="C:cytoplasm"/>
    <property type="evidence" value="ECO:0007669"/>
    <property type="project" value="UniProtKB-SubCell"/>
</dbReference>
<dbReference type="Proteomes" id="UP000614047">
    <property type="component" value="Unassembled WGS sequence"/>
</dbReference>
<evidence type="ECO:0000256" key="11">
    <source>
        <dbReference type="ARBA" id="ARBA00031350"/>
    </source>
</evidence>
<dbReference type="Pfam" id="PF01135">
    <property type="entry name" value="PCMT"/>
    <property type="match status" value="1"/>
</dbReference>
<evidence type="ECO:0000256" key="4">
    <source>
        <dbReference type="ARBA" id="ARBA00013346"/>
    </source>
</evidence>
<reference evidence="12" key="1">
    <citation type="submission" date="2020-11" db="EMBL/GenBank/DDBJ databases">
        <title>Sequencing the genomes of 1000 actinobacteria strains.</title>
        <authorList>
            <person name="Klenk H.-P."/>
        </authorList>
    </citation>
    <scope>NUCLEOTIDE SEQUENCE</scope>
    <source>
        <strain evidence="12">DSM 43175</strain>
    </source>
</reference>
<evidence type="ECO:0000256" key="5">
    <source>
        <dbReference type="ARBA" id="ARBA00022490"/>
    </source>
</evidence>
<dbReference type="CDD" id="cd02440">
    <property type="entry name" value="AdoMet_MTases"/>
    <property type="match status" value="1"/>
</dbReference>
<dbReference type="InterPro" id="IPR000682">
    <property type="entry name" value="PCMT"/>
</dbReference>
<dbReference type="RefSeq" id="WP_197015399.1">
    <property type="nucleotide sequence ID" value="NZ_BAABES010000015.1"/>
</dbReference>
<dbReference type="PANTHER" id="PTHR11579:SF0">
    <property type="entry name" value="PROTEIN-L-ISOASPARTATE(D-ASPARTATE) O-METHYLTRANSFERASE"/>
    <property type="match status" value="1"/>
</dbReference>
<keyword evidence="5" id="KW-0963">Cytoplasm</keyword>
<protein>
    <recommendedName>
        <fullName evidence="4">Protein-L-isoaspartate O-methyltransferase</fullName>
        <ecNumber evidence="3">2.1.1.77</ecNumber>
    </recommendedName>
    <alternativeName>
        <fullName evidence="11">L-isoaspartyl protein carboxyl methyltransferase</fullName>
    </alternativeName>
    <alternativeName>
        <fullName evidence="9">Protein L-isoaspartyl methyltransferase</fullName>
    </alternativeName>
    <alternativeName>
        <fullName evidence="10">Protein-beta-aspartate methyltransferase</fullName>
    </alternativeName>
</protein>
<keyword evidence="7" id="KW-0808">Transferase</keyword>
<keyword evidence="8" id="KW-0949">S-adenosyl-L-methionine</keyword>